<reference evidence="3" key="1">
    <citation type="submission" date="2015-02" db="EMBL/GenBank/DDBJ databases">
        <authorList>
            <person name="Chooi Y.-H."/>
        </authorList>
    </citation>
    <scope>NUCLEOTIDE SEQUENCE [LARGE SCALE GENOMIC DNA]</scope>
    <source>
        <strain evidence="3">strain Y</strain>
    </source>
</reference>
<accession>A0A0D6JK63</accession>
<evidence type="ECO:0000313" key="3">
    <source>
        <dbReference type="Proteomes" id="UP000033187"/>
    </source>
</evidence>
<organism evidence="2 3">
    <name type="scientific">Candidatus Filomicrobium marinum</name>
    <dbReference type="NCBI Taxonomy" id="1608628"/>
    <lineage>
        <taxon>Bacteria</taxon>
        <taxon>Pseudomonadati</taxon>
        <taxon>Pseudomonadota</taxon>
        <taxon>Alphaproteobacteria</taxon>
        <taxon>Hyphomicrobiales</taxon>
        <taxon>Hyphomicrobiaceae</taxon>
        <taxon>Filomicrobium</taxon>
    </lineage>
</organism>
<name>A0A0D6JK63_9HYPH</name>
<dbReference type="OrthoDB" id="7932828at2"/>
<feature type="compositionally biased region" description="Basic residues" evidence="1">
    <location>
        <begin position="48"/>
        <end position="62"/>
    </location>
</feature>
<dbReference type="KEGG" id="fil:BN1229_v1_2452"/>
<protein>
    <submittedName>
        <fullName evidence="2">Uncharacterized protein</fullName>
    </submittedName>
</protein>
<evidence type="ECO:0000313" key="2">
    <source>
        <dbReference type="EMBL" id="CPR22030.1"/>
    </source>
</evidence>
<gene>
    <name evidence="2" type="ORF">YBN1229_v1_3463</name>
</gene>
<proteinExistence type="predicted"/>
<dbReference type="KEGG" id="fiy:BN1229_v1_3463"/>
<sequence>MPIADANWAEIRRAYEAGLETVAALATRCAVSADRIYRRARKEGWTRRSSRRVKQAKGKRAAGKVCGAKPRGRDDRKISHVAMIQRLYRAIDENLKRLEARMGSGREVSAAESARETRELGVMIRSFEKVTAFATDIERSRKPAAPERISSADAERMREEIAKRLERLNGAGNPGAGSRPPKR</sequence>
<dbReference type="Proteomes" id="UP000033187">
    <property type="component" value="Chromosome 1"/>
</dbReference>
<keyword evidence="3" id="KW-1185">Reference proteome</keyword>
<feature type="region of interest" description="Disordered" evidence="1">
    <location>
        <begin position="46"/>
        <end position="74"/>
    </location>
</feature>
<evidence type="ECO:0000256" key="1">
    <source>
        <dbReference type="SAM" id="MobiDB-lite"/>
    </source>
</evidence>
<dbReference type="EMBL" id="LN829119">
    <property type="protein sequence ID" value="CPR22030.1"/>
    <property type="molecule type" value="Genomic_DNA"/>
</dbReference>
<dbReference type="RefSeq" id="WP_046478359.1">
    <property type="nucleotide sequence ID" value="NZ_LN829118.1"/>
</dbReference>
<feature type="region of interest" description="Disordered" evidence="1">
    <location>
        <begin position="138"/>
        <end position="158"/>
    </location>
</feature>
<dbReference type="AlphaFoldDB" id="A0A0D6JK63"/>
<feature type="region of interest" description="Disordered" evidence="1">
    <location>
        <begin position="164"/>
        <end position="183"/>
    </location>
</feature>